<evidence type="ECO:0000256" key="10">
    <source>
        <dbReference type="SAM" id="MobiDB-lite"/>
    </source>
</evidence>
<evidence type="ECO:0000256" key="3">
    <source>
        <dbReference type="ARBA" id="ARBA00022692"/>
    </source>
</evidence>
<keyword evidence="2" id="KW-0813">Transport</keyword>
<dbReference type="GO" id="GO:0031201">
    <property type="term" value="C:SNARE complex"/>
    <property type="evidence" value="ECO:0007669"/>
    <property type="project" value="TreeGrafter"/>
</dbReference>
<keyword evidence="5" id="KW-0931">ER-Golgi transport</keyword>
<dbReference type="GO" id="GO:0006890">
    <property type="term" value="P:retrograde vesicle-mediated transport, Golgi to endoplasmic reticulum"/>
    <property type="evidence" value="ECO:0007669"/>
    <property type="project" value="InterPro"/>
</dbReference>
<keyword evidence="8" id="KW-0472">Membrane</keyword>
<evidence type="ECO:0000313" key="13">
    <source>
        <dbReference type="Proteomes" id="UP000070544"/>
    </source>
</evidence>
<dbReference type="STRING" id="1344416.A0A139APL9"/>
<protein>
    <recommendedName>
        <fullName evidence="11">Sec20 C-terminal domain-containing protein</fullName>
    </recommendedName>
</protein>
<evidence type="ECO:0000256" key="7">
    <source>
        <dbReference type="ARBA" id="ARBA00023054"/>
    </source>
</evidence>
<feature type="region of interest" description="Disordered" evidence="10">
    <location>
        <begin position="1"/>
        <end position="34"/>
    </location>
</feature>
<organism evidence="12 13">
    <name type="scientific">Gonapodya prolifera (strain JEL478)</name>
    <name type="common">Monoblepharis prolifera</name>
    <dbReference type="NCBI Taxonomy" id="1344416"/>
    <lineage>
        <taxon>Eukaryota</taxon>
        <taxon>Fungi</taxon>
        <taxon>Fungi incertae sedis</taxon>
        <taxon>Chytridiomycota</taxon>
        <taxon>Chytridiomycota incertae sedis</taxon>
        <taxon>Monoblepharidomycetes</taxon>
        <taxon>Monoblepharidales</taxon>
        <taxon>Gonapodyaceae</taxon>
        <taxon>Gonapodya</taxon>
    </lineage>
</organism>
<dbReference type="Proteomes" id="UP000070544">
    <property type="component" value="Unassembled WGS sequence"/>
</dbReference>
<evidence type="ECO:0000256" key="2">
    <source>
        <dbReference type="ARBA" id="ARBA00022448"/>
    </source>
</evidence>
<feature type="domain" description="Sec20 C-terminal" evidence="11">
    <location>
        <begin position="186"/>
        <end position="275"/>
    </location>
</feature>
<evidence type="ECO:0000256" key="1">
    <source>
        <dbReference type="ARBA" id="ARBA00004163"/>
    </source>
</evidence>
<dbReference type="GO" id="GO:0005789">
    <property type="term" value="C:endoplasmic reticulum membrane"/>
    <property type="evidence" value="ECO:0007669"/>
    <property type="project" value="UniProtKB-SubCell"/>
</dbReference>
<accession>A0A139APL9</accession>
<dbReference type="AlphaFoldDB" id="A0A139APL9"/>
<reference evidence="12 13" key="1">
    <citation type="journal article" date="2015" name="Genome Biol. Evol.">
        <title>Phylogenomic analyses indicate that early fungi evolved digesting cell walls of algal ancestors of land plants.</title>
        <authorList>
            <person name="Chang Y."/>
            <person name="Wang S."/>
            <person name="Sekimoto S."/>
            <person name="Aerts A.L."/>
            <person name="Choi C."/>
            <person name="Clum A."/>
            <person name="LaButti K.M."/>
            <person name="Lindquist E.A."/>
            <person name="Yee Ngan C."/>
            <person name="Ohm R.A."/>
            <person name="Salamov A.A."/>
            <person name="Grigoriev I.V."/>
            <person name="Spatafora J.W."/>
            <person name="Berbee M.L."/>
        </authorList>
    </citation>
    <scope>NUCLEOTIDE SEQUENCE [LARGE SCALE GENOMIC DNA]</scope>
    <source>
        <strain evidence="12 13">JEL478</strain>
    </source>
</reference>
<sequence>MQATIPLPRLQNPRATSPASSSSSRSHSPVSSAVRARQIVIPSTRLPRSFQTVVDNLVDSESTLKRELDVLAEADGITSLAQLQAAADRSRESISAFGDLIADAHKRAHDFARAAERESAVRSLDPYEDTVKQLHATLRRSIVSAKKRLDTSIESRRIDLLGPGRPSLFEPTAADTTTEEQADRASSNLTDALKSAADMLRAEVERSEELNRTLAASTSVLSSTRTAQSAISSEISTSRLLVTRLARRDTVERILVVVSFLIFLLAVSYVLGKRVGGGISGAWRAVKLVAGGVANVADGVGWVAATAVRGGNAVVEGQGMHDDTGHSHSHHEL</sequence>
<feature type="region of interest" description="Disordered" evidence="10">
    <location>
        <begin position="165"/>
        <end position="187"/>
    </location>
</feature>
<feature type="compositionally biased region" description="Low complexity" evidence="10">
    <location>
        <begin position="13"/>
        <end position="34"/>
    </location>
</feature>
<name>A0A139APL9_GONPJ</name>
<keyword evidence="13" id="KW-1185">Reference proteome</keyword>
<gene>
    <name evidence="12" type="ORF">M427DRAFT_153074</name>
</gene>
<keyword evidence="4" id="KW-0256">Endoplasmic reticulum</keyword>
<comment type="similarity">
    <text evidence="9">Belongs to the SEC20 family.</text>
</comment>
<evidence type="ECO:0000256" key="4">
    <source>
        <dbReference type="ARBA" id="ARBA00022824"/>
    </source>
</evidence>
<evidence type="ECO:0000313" key="12">
    <source>
        <dbReference type="EMBL" id="KXS18701.1"/>
    </source>
</evidence>
<comment type="subcellular location">
    <subcellularLocation>
        <location evidence="1">Endoplasmic reticulum membrane</location>
        <topology evidence="1">Single-pass type IV membrane protein</topology>
    </subcellularLocation>
</comment>
<evidence type="ECO:0000256" key="6">
    <source>
        <dbReference type="ARBA" id="ARBA00022989"/>
    </source>
</evidence>
<dbReference type="PANTHER" id="PTHR12825">
    <property type="entry name" value="BNIP1-RELATED"/>
    <property type="match status" value="1"/>
</dbReference>
<dbReference type="EMBL" id="KQ965741">
    <property type="protein sequence ID" value="KXS18701.1"/>
    <property type="molecule type" value="Genomic_DNA"/>
</dbReference>
<evidence type="ECO:0000256" key="8">
    <source>
        <dbReference type="ARBA" id="ARBA00023136"/>
    </source>
</evidence>
<dbReference type="InterPro" id="IPR005606">
    <property type="entry name" value="Sec20"/>
</dbReference>
<evidence type="ECO:0000256" key="5">
    <source>
        <dbReference type="ARBA" id="ARBA00022892"/>
    </source>
</evidence>
<keyword evidence="3" id="KW-0812">Transmembrane</keyword>
<keyword evidence="7" id="KW-0175">Coiled coil</keyword>
<proteinExistence type="inferred from homology"/>
<dbReference type="GO" id="GO:0005484">
    <property type="term" value="F:SNAP receptor activity"/>
    <property type="evidence" value="ECO:0007669"/>
    <property type="project" value="InterPro"/>
</dbReference>
<dbReference type="PANTHER" id="PTHR12825:SF0">
    <property type="entry name" value="VESICLE TRANSPORT PROTEIN SEC20"/>
    <property type="match status" value="1"/>
</dbReference>
<evidence type="ECO:0000259" key="11">
    <source>
        <dbReference type="Pfam" id="PF03908"/>
    </source>
</evidence>
<evidence type="ECO:0000256" key="9">
    <source>
        <dbReference type="ARBA" id="ARBA00037934"/>
    </source>
</evidence>
<dbReference type="OrthoDB" id="46868at2759"/>
<dbReference type="Pfam" id="PF03908">
    <property type="entry name" value="Sec20"/>
    <property type="match status" value="1"/>
</dbReference>
<keyword evidence="6" id="KW-1133">Transmembrane helix</keyword>
<dbReference type="InterPro" id="IPR056173">
    <property type="entry name" value="Sec20_C"/>
</dbReference>